<sequence>MMCCFGMPSLTGFMIIEIEKAGALFRRPCFLYARKRLWRKGFNNYV</sequence>
<reference evidence="1 2" key="2">
    <citation type="journal article" date="2011" name="J. Bacteriol.">
        <title>Complete genome sequence of a carbon monoxide-utilizing acetogen, Eubacterium limosum KIST612.</title>
        <authorList>
            <person name="Roh H."/>
            <person name="Ko H.J."/>
            <person name="Kim D."/>
            <person name="Choi D.G."/>
            <person name="Park S."/>
            <person name="Kim S."/>
            <person name="Chang I.S."/>
            <person name="Choi I.G."/>
        </authorList>
    </citation>
    <scope>NUCLEOTIDE SEQUENCE [LARGE SCALE GENOMIC DNA]</scope>
    <source>
        <strain evidence="1 2">KIST612</strain>
    </source>
</reference>
<reference key="1">
    <citation type="submission" date="2010-09" db="EMBL/GenBank/DDBJ databases">
        <authorList>
            <person name="Roh H."/>
            <person name="Ko H.-J."/>
            <person name="Kim D."/>
            <person name="Choi D.G."/>
            <person name="Park S."/>
            <person name="Kim S."/>
            <person name="Kim K.H."/>
            <person name="Chang I.S."/>
            <person name="Choi I.-G."/>
        </authorList>
    </citation>
    <scope>NUCLEOTIDE SEQUENCE</scope>
    <source>
        <strain>KIST612</strain>
    </source>
</reference>
<accession>E3GLK6</accession>
<gene>
    <name evidence="1" type="ordered locus">ELI_1644</name>
</gene>
<dbReference type="EMBL" id="CP002273">
    <property type="protein sequence ID" value="ADO36630.1"/>
    <property type="molecule type" value="Genomic_DNA"/>
</dbReference>
<keyword evidence="2" id="KW-1185">Reference proteome</keyword>
<name>E3GLK6_9FIRM</name>
<protein>
    <submittedName>
        <fullName evidence="1">Uncharacterized protein</fullName>
    </submittedName>
</protein>
<organism evidence="1 2">
    <name type="scientific">Eubacterium callanderi</name>
    <dbReference type="NCBI Taxonomy" id="53442"/>
    <lineage>
        <taxon>Bacteria</taxon>
        <taxon>Bacillati</taxon>
        <taxon>Bacillota</taxon>
        <taxon>Clostridia</taxon>
        <taxon>Eubacteriales</taxon>
        <taxon>Eubacteriaceae</taxon>
        <taxon>Eubacterium</taxon>
    </lineage>
</organism>
<dbReference type="Proteomes" id="UP000006873">
    <property type="component" value="Chromosome"/>
</dbReference>
<dbReference type="HOGENOM" id="CLU_3183809_0_0_9"/>
<dbReference type="AlphaFoldDB" id="E3GLK6"/>
<proteinExistence type="predicted"/>
<evidence type="ECO:0000313" key="2">
    <source>
        <dbReference type="Proteomes" id="UP000006873"/>
    </source>
</evidence>
<evidence type="ECO:0000313" key="1">
    <source>
        <dbReference type="EMBL" id="ADO36630.1"/>
    </source>
</evidence>
<dbReference type="KEGG" id="elm:ELI_1644"/>